<dbReference type="EMBL" id="PUHW01000055">
    <property type="protein sequence ID" value="KAG0689907.1"/>
    <property type="molecule type" value="Genomic_DNA"/>
</dbReference>
<dbReference type="InterPro" id="IPR001619">
    <property type="entry name" value="Sec1-like"/>
</dbReference>
<dbReference type="InterPro" id="IPR027482">
    <property type="entry name" value="Sec1-like_dom2"/>
</dbReference>
<proteinExistence type="inferred from homology"/>
<dbReference type="InterPro" id="IPR043154">
    <property type="entry name" value="Sec-1-like_dom1"/>
</dbReference>
<dbReference type="Proteomes" id="UP000697127">
    <property type="component" value="Unassembled WGS sequence"/>
</dbReference>
<comment type="similarity">
    <text evidence="1">Belongs to the STXBP/unc-18/SEC1 family.</text>
</comment>
<dbReference type="Gene3D" id="3.90.830.10">
    <property type="entry name" value="Syntaxin Binding Protein 1, Chain A, domain 2"/>
    <property type="match status" value="1"/>
</dbReference>
<dbReference type="InterPro" id="IPR036045">
    <property type="entry name" value="Sec1-like_sf"/>
</dbReference>
<accession>A0A9P6WMP3</accession>
<dbReference type="Gene3D" id="3.40.50.2060">
    <property type="match status" value="1"/>
</dbReference>
<evidence type="ECO:0000313" key="2">
    <source>
        <dbReference type="EMBL" id="KAG0689907.1"/>
    </source>
</evidence>
<organism evidence="2 3">
    <name type="scientific">Pichia californica</name>
    <dbReference type="NCBI Taxonomy" id="460514"/>
    <lineage>
        <taxon>Eukaryota</taxon>
        <taxon>Fungi</taxon>
        <taxon>Dikarya</taxon>
        <taxon>Ascomycota</taxon>
        <taxon>Saccharomycotina</taxon>
        <taxon>Pichiomycetes</taxon>
        <taxon>Pichiales</taxon>
        <taxon>Pichiaceae</taxon>
        <taxon>Pichia</taxon>
    </lineage>
</organism>
<dbReference type="GO" id="GO:0016192">
    <property type="term" value="P:vesicle-mediated transport"/>
    <property type="evidence" value="ECO:0007669"/>
    <property type="project" value="InterPro"/>
</dbReference>
<gene>
    <name evidence="2" type="ORF">C6P40_004255</name>
</gene>
<protein>
    <submittedName>
        <fullName evidence="2">Uncharacterized protein</fullName>
    </submittedName>
</protein>
<dbReference type="PANTHER" id="PTHR11679">
    <property type="entry name" value="VESICLE PROTEIN SORTING-ASSOCIATED"/>
    <property type="match status" value="1"/>
</dbReference>
<name>A0A9P6WMP3_9ASCO</name>
<sequence>MNPLEDLKDIFSLISTYQTGKNTLILDHDISIQLNYLTNNHFSKFSNDTNINKVIWFDDKNFNIDNYNDNDDNSINSIVFLLNLNSESNFEKLIKLSTIMKFIRSNNNNNINKNIHLITANPSFNKSVEKFISVNGILGDLTSFHNWNSLLYFQLSQNLFSLESSNDAEFKNLFLNNSTLPLELLAKSLLNLYISSNYKLRITNTYLKGIKSIQFWKIYNRLLNSYLQTLPDNKRKIIDDLDETIFMDVHSFYNSSTDLICLDRSVDIISLLLTQLSYSGLCNELFNTSNQLDYLIFNDNDNNEIKINLNDSNDNIYPQIEYLNFSHVGPILNKLAKNLQFEFDKRKNLKDINEMKNFVSELNNLKNSQSWVQKHTSLAECIINKFNEGSLNQYTNIPLLDNDNDNESIGNLSLQSYYSQLIELQQDIISNQMNLNTIFNKISNLLNLFDPSIDDIIKLIILVSITKNGIKESDFNSLNQELINKYGLFNISPILLNLQKLKLIQLNNNNNQPFWSSLSESVLTPSDNQLIMNFNILNKSLNLLPLHDEKNDSSKNSNDLADKYVDADFGYPGYVPIFTRLIQSIYDRSFLNETNPTSIPPQTSSSRAIKYGWNNLNLDQLYGPTKQDFLIPESKKKLFNSIIPPKISELNSNNHETSSTIIICVIGGLTWSELATIKYVLSANKFTKHKKLIVLTTGMITGSQMINSLKSPT</sequence>
<evidence type="ECO:0000256" key="1">
    <source>
        <dbReference type="ARBA" id="ARBA00009884"/>
    </source>
</evidence>
<dbReference type="Gene3D" id="3.40.50.1910">
    <property type="match status" value="1"/>
</dbReference>
<dbReference type="InterPro" id="IPR043155">
    <property type="entry name" value="VPS33_dom3b"/>
</dbReference>
<dbReference type="InterPro" id="IPR043127">
    <property type="entry name" value="Sec-1-like_dom3a"/>
</dbReference>
<dbReference type="Pfam" id="PF00995">
    <property type="entry name" value="Sec1"/>
    <property type="match status" value="1"/>
</dbReference>
<comment type="caution">
    <text evidence="2">The sequence shown here is derived from an EMBL/GenBank/DDBJ whole genome shotgun (WGS) entry which is preliminary data.</text>
</comment>
<reference evidence="2" key="1">
    <citation type="submission" date="2020-11" db="EMBL/GenBank/DDBJ databases">
        <title>Kefir isolates.</title>
        <authorList>
            <person name="Marcisauskas S."/>
            <person name="Kim Y."/>
            <person name="Blasche S."/>
        </authorList>
    </citation>
    <scope>NUCLEOTIDE SEQUENCE</scope>
    <source>
        <strain evidence="2">Olga-1</strain>
    </source>
</reference>
<keyword evidence="3" id="KW-1185">Reference proteome</keyword>
<dbReference type="AlphaFoldDB" id="A0A9P6WMP3"/>
<evidence type="ECO:0000313" key="3">
    <source>
        <dbReference type="Proteomes" id="UP000697127"/>
    </source>
</evidence>
<dbReference type="SUPFAM" id="SSF56815">
    <property type="entry name" value="Sec1/munc18-like (SM) proteins"/>
    <property type="match status" value="1"/>
</dbReference>
<dbReference type="Gene3D" id="1.25.40.850">
    <property type="match status" value="1"/>
</dbReference>